<proteinExistence type="predicted"/>
<reference evidence="4 5" key="2">
    <citation type="journal article" date="2010" name="Stand. Genomic Sci.">
        <title>Complete genome sequence of Sebaldella termitidis type strain (NCTC 11300).</title>
        <authorList>
            <person name="Harmon-Smith M."/>
            <person name="Celia L."/>
            <person name="Chertkov O."/>
            <person name="Lapidus A."/>
            <person name="Copeland A."/>
            <person name="Glavina Del Rio T."/>
            <person name="Nolan M."/>
            <person name="Lucas S."/>
            <person name="Tice H."/>
            <person name="Cheng J.F."/>
            <person name="Han C."/>
            <person name="Detter J.C."/>
            <person name="Bruce D."/>
            <person name="Goodwin L."/>
            <person name="Pitluck S."/>
            <person name="Pati A."/>
            <person name="Liolios K."/>
            <person name="Ivanova N."/>
            <person name="Mavromatis K."/>
            <person name="Mikhailova N."/>
            <person name="Chen A."/>
            <person name="Palaniappan K."/>
            <person name="Land M."/>
            <person name="Hauser L."/>
            <person name="Chang Y.J."/>
            <person name="Jeffries C.D."/>
            <person name="Brettin T."/>
            <person name="Goker M."/>
            <person name="Beck B."/>
            <person name="Bristow J."/>
            <person name="Eisen J.A."/>
            <person name="Markowitz V."/>
            <person name="Hugenholtz P."/>
            <person name="Kyrpides N.C."/>
            <person name="Klenk H.P."/>
            <person name="Chen F."/>
        </authorList>
    </citation>
    <scope>NUCLEOTIDE SEQUENCE [LARGE SCALE GENOMIC DNA]</scope>
    <source>
        <strain evidence="5">ATCC 33386 / NCTC 11300</strain>
    </source>
</reference>
<protein>
    <recommendedName>
        <fullName evidence="6">Acyl carrier protein phosphodiesterase</fullName>
    </recommendedName>
</protein>
<gene>
    <name evidence="4" type="ordered locus">Sterm_2009</name>
</gene>
<evidence type="ECO:0000313" key="4">
    <source>
        <dbReference type="EMBL" id="ACZ08864.1"/>
    </source>
</evidence>
<dbReference type="GO" id="GO:0006633">
    <property type="term" value="P:fatty acid biosynthetic process"/>
    <property type="evidence" value="ECO:0007669"/>
    <property type="project" value="InterPro"/>
</dbReference>
<keyword evidence="1" id="KW-0444">Lipid biosynthesis</keyword>
<keyword evidence="3" id="KW-0443">Lipid metabolism</keyword>
<dbReference type="HOGENOM" id="CLU_099370_0_0_0"/>
<dbReference type="KEGG" id="str:Sterm_2009"/>
<keyword evidence="2" id="KW-0378">Hydrolase</keyword>
<reference evidence="5" key="1">
    <citation type="submission" date="2009-09" db="EMBL/GenBank/DDBJ databases">
        <title>The complete chromosome of Sebaldella termitidis ATCC 33386.</title>
        <authorList>
            <consortium name="US DOE Joint Genome Institute (JGI-PGF)"/>
            <person name="Lucas S."/>
            <person name="Copeland A."/>
            <person name="Lapidus A."/>
            <person name="Glavina del Rio T."/>
            <person name="Dalin E."/>
            <person name="Tice H."/>
            <person name="Bruce D."/>
            <person name="Goodwin L."/>
            <person name="Pitluck S."/>
            <person name="Kyrpides N."/>
            <person name="Mavromatis K."/>
            <person name="Ivanova N."/>
            <person name="Mikhailova N."/>
            <person name="Sims D."/>
            <person name="Meincke L."/>
            <person name="Brettin T."/>
            <person name="Detter J.C."/>
            <person name="Han C."/>
            <person name="Larimer F."/>
            <person name="Land M."/>
            <person name="Hauser L."/>
            <person name="Markowitz V."/>
            <person name="Cheng J.F."/>
            <person name="Hugenholtz P."/>
            <person name="Woyke T."/>
            <person name="Wu D."/>
            <person name="Eisen J.A."/>
        </authorList>
    </citation>
    <scope>NUCLEOTIDE SEQUENCE [LARGE SCALE GENOMIC DNA]</scope>
    <source>
        <strain evidence="5">ATCC 33386 / NCTC 11300</strain>
    </source>
</reference>
<dbReference type="PANTHER" id="PTHR38764:SF1">
    <property type="entry name" value="ACYL CARRIER PROTEIN PHOSPHODIESTERASE"/>
    <property type="match status" value="1"/>
</dbReference>
<dbReference type="EMBL" id="CP001739">
    <property type="protein sequence ID" value="ACZ08864.1"/>
    <property type="molecule type" value="Genomic_DNA"/>
</dbReference>
<sequence length="196" mass="23303">MNFLGHSRISMEIDIKTMYGNFTGDFYKGRLENLKLPSDVKNGLFLHRKIDSISDTGNILTEKIDKKFSIFRGVISDIIIDHFLALEWEKLFNEDLNDSIKMVYRELDKYRDIYTKDFTEVYNWISQNNILYSYKNPENIKKTFAGISKRVRKGNILTEVYDELIKKYDLFHRLGIEEFRRTADIVHTEYAPFDNK</sequence>
<dbReference type="STRING" id="526218.Sterm_2009"/>
<dbReference type="AlphaFoldDB" id="D1AJH6"/>
<name>D1AJH6_SEBTE</name>
<evidence type="ECO:0000256" key="3">
    <source>
        <dbReference type="ARBA" id="ARBA00023098"/>
    </source>
</evidence>
<dbReference type="Proteomes" id="UP000000845">
    <property type="component" value="Chromosome"/>
</dbReference>
<evidence type="ECO:0000256" key="1">
    <source>
        <dbReference type="ARBA" id="ARBA00022516"/>
    </source>
</evidence>
<evidence type="ECO:0000313" key="5">
    <source>
        <dbReference type="Proteomes" id="UP000000845"/>
    </source>
</evidence>
<evidence type="ECO:0008006" key="6">
    <source>
        <dbReference type="Google" id="ProtNLM"/>
    </source>
</evidence>
<dbReference type="InterPro" id="IPR007431">
    <property type="entry name" value="ACP_PD"/>
</dbReference>
<evidence type="ECO:0000256" key="2">
    <source>
        <dbReference type="ARBA" id="ARBA00022801"/>
    </source>
</evidence>
<accession>D1AJH6</accession>
<dbReference type="RefSeq" id="WP_012861458.1">
    <property type="nucleotide sequence ID" value="NC_013517.1"/>
</dbReference>
<dbReference type="Pfam" id="PF04336">
    <property type="entry name" value="ACP_PD"/>
    <property type="match status" value="1"/>
</dbReference>
<organism evidence="4 5">
    <name type="scientific">Sebaldella termitidis (strain ATCC 33386 / NCTC 11300)</name>
    <dbReference type="NCBI Taxonomy" id="526218"/>
    <lineage>
        <taxon>Bacteria</taxon>
        <taxon>Fusobacteriati</taxon>
        <taxon>Fusobacteriota</taxon>
        <taxon>Fusobacteriia</taxon>
        <taxon>Fusobacteriales</taxon>
        <taxon>Leptotrichiaceae</taxon>
        <taxon>Sebaldella</taxon>
    </lineage>
</organism>
<dbReference type="eggNOG" id="COG3124">
    <property type="taxonomic scope" value="Bacteria"/>
</dbReference>
<keyword evidence="5" id="KW-1185">Reference proteome</keyword>
<dbReference type="GO" id="GO:0008770">
    <property type="term" value="F:[acyl-carrier-protein] phosphodiesterase activity"/>
    <property type="evidence" value="ECO:0007669"/>
    <property type="project" value="InterPro"/>
</dbReference>
<dbReference type="PANTHER" id="PTHR38764">
    <property type="entry name" value="ACYL CARRIER PROTEIN PHOSPHODIESTERASE"/>
    <property type="match status" value="1"/>
</dbReference>